<accession>A0A1D2A9S0</accession>
<evidence type="ECO:0008006" key="8">
    <source>
        <dbReference type="Google" id="ProtNLM"/>
    </source>
</evidence>
<feature type="transmembrane region" description="Helical" evidence="6">
    <location>
        <begin position="198"/>
        <end position="216"/>
    </location>
</feature>
<dbReference type="AlphaFoldDB" id="A0A1D2A9S0"/>
<evidence type="ECO:0000256" key="6">
    <source>
        <dbReference type="SAM" id="Phobius"/>
    </source>
</evidence>
<organism evidence="7">
    <name type="scientific">Auxenochlorella protothecoides</name>
    <name type="common">Green microalga</name>
    <name type="synonym">Chlorella protothecoides</name>
    <dbReference type="NCBI Taxonomy" id="3075"/>
    <lineage>
        <taxon>Eukaryota</taxon>
        <taxon>Viridiplantae</taxon>
        <taxon>Chlorophyta</taxon>
        <taxon>core chlorophytes</taxon>
        <taxon>Trebouxiophyceae</taxon>
        <taxon>Chlorellales</taxon>
        <taxon>Chlorellaceae</taxon>
        <taxon>Auxenochlorella</taxon>
    </lineage>
</organism>
<dbReference type="Gene3D" id="1.10.3730.20">
    <property type="match status" value="1"/>
</dbReference>
<evidence type="ECO:0000256" key="2">
    <source>
        <dbReference type="ARBA" id="ARBA00006447"/>
    </source>
</evidence>
<dbReference type="GO" id="GO:0015165">
    <property type="term" value="F:pyrimidine nucleotide-sugar transmembrane transporter activity"/>
    <property type="evidence" value="ECO:0007669"/>
    <property type="project" value="InterPro"/>
</dbReference>
<protein>
    <recommendedName>
        <fullName evidence="8">Solute carrier family 35 member F6</fullName>
    </recommendedName>
</protein>
<feature type="transmembrane region" description="Helical" evidence="6">
    <location>
        <begin position="160"/>
        <end position="178"/>
    </location>
</feature>
<dbReference type="GO" id="GO:0000139">
    <property type="term" value="C:Golgi membrane"/>
    <property type="evidence" value="ECO:0007669"/>
    <property type="project" value="InterPro"/>
</dbReference>
<feature type="transmembrane region" description="Helical" evidence="6">
    <location>
        <begin position="271"/>
        <end position="293"/>
    </location>
</feature>
<evidence type="ECO:0000256" key="1">
    <source>
        <dbReference type="ARBA" id="ARBA00004141"/>
    </source>
</evidence>
<feature type="transmembrane region" description="Helical" evidence="6">
    <location>
        <begin position="343"/>
        <end position="362"/>
    </location>
</feature>
<gene>
    <name evidence="7" type="ORF">g.11913</name>
</gene>
<feature type="transmembrane region" description="Helical" evidence="6">
    <location>
        <begin position="47"/>
        <end position="66"/>
    </location>
</feature>
<evidence type="ECO:0000313" key="7">
    <source>
        <dbReference type="EMBL" id="JAT75924.1"/>
    </source>
</evidence>
<keyword evidence="5 6" id="KW-0472">Membrane</keyword>
<dbReference type="InterPro" id="IPR007271">
    <property type="entry name" value="Nuc_sug_transpt"/>
</dbReference>
<evidence type="ECO:0000256" key="4">
    <source>
        <dbReference type="ARBA" id="ARBA00022989"/>
    </source>
</evidence>
<dbReference type="PANTHER" id="PTHR13146">
    <property type="match status" value="1"/>
</dbReference>
<dbReference type="Pfam" id="PF04142">
    <property type="entry name" value="Nuc_sug_transp"/>
    <property type="match status" value="1"/>
</dbReference>
<comment type="similarity">
    <text evidence="2">Belongs to the nucleotide-sugar transporter family. CMP-Sialate:CMP antiporter (TC 2.A.7.12) subfamily.</text>
</comment>
<keyword evidence="3 6" id="KW-0812">Transmembrane</keyword>
<feature type="transmembrane region" description="Helical" evidence="6">
    <location>
        <begin position="314"/>
        <end position="331"/>
    </location>
</feature>
<sequence>MVPLGSYTSVAGLITLGTFVSLAAKTVYEIEGVGRDGTVKTFEKPWAMTAVMFGGMCFCLPLALYLEKLDKAATAAENGGVNEPLLAAPGEVARPPAEKNMFLANLPIAIPTFFDLVATVLMNVGLLYVTASVYQMMRGAEMLFAALFAVVFLKRSLNKYHYSGILCCVIGIGLVGYASTMAGEGSAHHVVSQRDIVFGMLLIIMSQCVQAAQLTFEDHFMSNMAVPPLKIVGFEGVFGFLAMTLVLMPVVQFLPGREGQGIHEDSLDTLYMLWHTPSILAVVLLDLVALLGLNISGMCVTGHFGAVFRTVLETTRTLAVWLVGLLLYYTPLGRGHLGESWNAYSWIQATGFVVLVAGTVVYGRGDDVEIAEEGLQAEYSDALLPSPAGTGAAAMPVSRRIVTPTAIPISSSLKSTMNISAFSMPSSMGRSAGFRHRDIPVNNGGIA</sequence>
<comment type="subcellular location">
    <subcellularLocation>
        <location evidence="1">Membrane</location>
        <topology evidence="1">Multi-pass membrane protein</topology>
    </subcellularLocation>
</comment>
<reference evidence="7" key="1">
    <citation type="submission" date="2015-08" db="EMBL/GenBank/DDBJ databases">
        <authorList>
            <person name="Babu N.S."/>
            <person name="Beckwith C.J."/>
            <person name="Beseler K.G."/>
            <person name="Brison A."/>
            <person name="Carone J.V."/>
            <person name="Caskin T.P."/>
            <person name="Diamond M."/>
            <person name="Durham M.E."/>
            <person name="Foxe J.M."/>
            <person name="Go M."/>
            <person name="Henderson B.A."/>
            <person name="Jones I.B."/>
            <person name="McGettigan J.A."/>
            <person name="Micheletti S.J."/>
            <person name="Nasrallah M.E."/>
            <person name="Ortiz D."/>
            <person name="Piller C.R."/>
            <person name="Privatt S.R."/>
            <person name="Schneider S.L."/>
            <person name="Sharp S."/>
            <person name="Smith T.C."/>
            <person name="Stanton J.D."/>
            <person name="Ullery H.E."/>
            <person name="Wilson R.J."/>
            <person name="Serrano M.G."/>
            <person name="Buck G."/>
            <person name="Lee V."/>
            <person name="Wang Y."/>
            <person name="Carvalho R."/>
            <person name="Voegtly L."/>
            <person name="Shi R."/>
            <person name="Duckworth R."/>
            <person name="Johnson A."/>
            <person name="Loviza R."/>
            <person name="Walstead R."/>
            <person name="Shah Z."/>
            <person name="Kiflezghi M."/>
            <person name="Wade K."/>
            <person name="Ball S.L."/>
            <person name="Bradley K.W."/>
            <person name="Asai D.J."/>
            <person name="Bowman C.A."/>
            <person name="Russell D.A."/>
            <person name="Pope W.H."/>
            <person name="Jacobs-Sera D."/>
            <person name="Hendrix R.W."/>
            <person name="Hatfull G.F."/>
        </authorList>
    </citation>
    <scope>NUCLEOTIDE SEQUENCE</scope>
</reference>
<evidence type="ECO:0000256" key="5">
    <source>
        <dbReference type="ARBA" id="ARBA00023136"/>
    </source>
</evidence>
<evidence type="ECO:0000256" key="3">
    <source>
        <dbReference type="ARBA" id="ARBA00022692"/>
    </source>
</evidence>
<feature type="transmembrane region" description="Helical" evidence="6">
    <location>
        <begin position="135"/>
        <end position="153"/>
    </location>
</feature>
<proteinExistence type="inferred from homology"/>
<keyword evidence="4 6" id="KW-1133">Transmembrane helix</keyword>
<name>A0A1D2A9S0_AUXPR</name>
<dbReference type="EMBL" id="GDKF01002698">
    <property type="protein sequence ID" value="JAT75924.1"/>
    <property type="molecule type" value="Transcribed_RNA"/>
</dbReference>
<dbReference type="PANTHER" id="PTHR13146:SF3">
    <property type="entry name" value="EAMA DOMAIN-CONTAINING PROTEIN"/>
    <property type="match status" value="1"/>
</dbReference>
<feature type="transmembrane region" description="Helical" evidence="6">
    <location>
        <begin position="228"/>
        <end position="251"/>
    </location>
</feature>
<dbReference type="SUPFAM" id="SSF103481">
    <property type="entry name" value="Multidrug resistance efflux transporter EmrE"/>
    <property type="match status" value="1"/>
</dbReference>
<feature type="transmembrane region" description="Helical" evidence="6">
    <location>
        <begin position="108"/>
        <end position="129"/>
    </location>
</feature>
<dbReference type="InterPro" id="IPR037185">
    <property type="entry name" value="EmrE-like"/>
</dbReference>